<evidence type="ECO:0000313" key="3">
    <source>
        <dbReference type="Proteomes" id="UP000221165"/>
    </source>
</evidence>
<dbReference type="GeneID" id="94424376"/>
<evidence type="ECO:0000256" key="1">
    <source>
        <dbReference type="SAM" id="MobiDB-lite"/>
    </source>
</evidence>
<dbReference type="RefSeq" id="XP_067926850.1">
    <property type="nucleotide sequence ID" value="XM_068061165.1"/>
</dbReference>
<organism evidence="2 3">
    <name type="scientific">Cystoisospora suis</name>
    <dbReference type="NCBI Taxonomy" id="483139"/>
    <lineage>
        <taxon>Eukaryota</taxon>
        <taxon>Sar</taxon>
        <taxon>Alveolata</taxon>
        <taxon>Apicomplexa</taxon>
        <taxon>Conoidasida</taxon>
        <taxon>Coccidia</taxon>
        <taxon>Eucoccidiorida</taxon>
        <taxon>Eimeriorina</taxon>
        <taxon>Sarcocystidae</taxon>
        <taxon>Cystoisospora</taxon>
    </lineage>
</organism>
<proteinExistence type="predicted"/>
<dbReference type="AlphaFoldDB" id="A0A2C6LDD6"/>
<keyword evidence="2" id="KW-0812">Transmembrane</keyword>
<gene>
    <name evidence="2" type="ORF">CSUI_000959</name>
</gene>
<comment type="caution">
    <text evidence="2">The sequence shown here is derived from an EMBL/GenBank/DDBJ whole genome shotgun (WGS) entry which is preliminary data.</text>
</comment>
<dbReference type="VEuPathDB" id="ToxoDB:CSUI_000959"/>
<sequence>MWPWSHFSKASFSSGFGAAQRSSLTTTRTNLRGSARIRGVKHSQSVSPPDVSFSGLLSRFAAPPRVRGPQSSWLPPCTAQLSFSSVRLFARSSHCNCPSADPLRWRTLHSFAASVSSSSSSSSFAASGASPSARTLSGWTEDCTPELQHVSFPFHGKDLDIVVTTVEDEKAFGSKSAASALIALTRVRPDFVLLSLGYLDYDKIIKKTDREDLLKPGKKASIESLVRDNPNGAYVPVIQQMRLKSVFHCCIGRSKLADISATAERLMLKPIELYSVLGCLLFGKRLPGQGGGTTGQQKGLGVEAQDAFPVVYQTLMEDGPRFMALKLHQRLLDWTGAPAAREEHVRDWSDRNKWVKVIYGRSRKERELRASAASLEQMLLFKLLKKAYLAIKEGSKVSVGGDDILFSSPSEGGDHKDAASSRGFFVSAFGRDDSRE</sequence>
<feature type="region of interest" description="Disordered" evidence="1">
    <location>
        <begin position="23"/>
        <end position="43"/>
    </location>
</feature>
<name>A0A2C6LDD6_9APIC</name>
<protein>
    <submittedName>
        <fullName evidence="2">Transmembrane protein</fullName>
    </submittedName>
</protein>
<keyword evidence="3" id="KW-1185">Reference proteome</keyword>
<feature type="compositionally biased region" description="Low complexity" evidence="1">
    <location>
        <begin position="23"/>
        <end position="32"/>
    </location>
</feature>
<keyword evidence="2" id="KW-0472">Membrane</keyword>
<accession>A0A2C6LDD6</accession>
<evidence type="ECO:0000313" key="2">
    <source>
        <dbReference type="EMBL" id="PHJ25178.1"/>
    </source>
</evidence>
<dbReference type="OrthoDB" id="332498at2759"/>
<dbReference type="Proteomes" id="UP000221165">
    <property type="component" value="Unassembled WGS sequence"/>
</dbReference>
<reference evidence="2 3" key="1">
    <citation type="journal article" date="2017" name="Int. J. Parasitol.">
        <title>The genome of the protozoan parasite Cystoisospora suis and a reverse vaccinology approach to identify vaccine candidates.</title>
        <authorList>
            <person name="Palmieri N."/>
            <person name="Shrestha A."/>
            <person name="Ruttkowski B."/>
            <person name="Beck T."/>
            <person name="Vogl C."/>
            <person name="Tomley F."/>
            <person name="Blake D.P."/>
            <person name="Joachim A."/>
        </authorList>
    </citation>
    <scope>NUCLEOTIDE SEQUENCE [LARGE SCALE GENOMIC DNA]</scope>
    <source>
        <strain evidence="2 3">Wien I</strain>
    </source>
</reference>
<dbReference type="EMBL" id="MIGC01000378">
    <property type="protein sequence ID" value="PHJ25178.1"/>
    <property type="molecule type" value="Genomic_DNA"/>
</dbReference>